<feature type="region of interest" description="Disordered" evidence="1">
    <location>
        <begin position="220"/>
        <end position="257"/>
    </location>
</feature>
<sequence>MSRQPVCYCSRVTRRTHTWSLSPALCSVRPPRLLVAGSPSRRHAHLSSASPASPFTNAITHIGDALLHRCARSPPRARPPRCRPARVRLERGPFSHAPTFAVAPVPSPQPHRDRRSPSPRPQLDDPARRAETSVDLAALAISYNSRHAAAVAGDGGRDAPAPATADPLPADAPNASCARAALTFACLLSATDASGPHRRAPGGHARSQCRLDVARRIAPVVPTRRSVQHARPDSSLHPQRSRHPRTRPRRRRHRRLDGSCATLRNTHAEAAHPQAVLAPTHRRADAPTRYDMSARARSAAVARPGVHQRPPDGGRLCARRSAHAHAADRNAVQKPTPPLARHTRVSAQRTTVGDSARLPLARASCRGPGPGGRAGEDVNDMALWEGDHRPGKNVPKLKEQPGALVRRRYKVSSEECVTDRRPSRLCGHSSEHHP</sequence>
<evidence type="ECO:0000256" key="1">
    <source>
        <dbReference type="SAM" id="MobiDB-lite"/>
    </source>
</evidence>
<dbReference type="EMBL" id="KB445821">
    <property type="protein sequence ID" value="EMD31257.1"/>
    <property type="molecule type" value="Genomic_DNA"/>
</dbReference>
<keyword evidence="3" id="KW-1185">Reference proteome</keyword>
<gene>
    <name evidence="2" type="ORF">CERSUDRAFT_100602</name>
</gene>
<dbReference type="AlphaFoldDB" id="M2QZ92"/>
<evidence type="ECO:0000313" key="2">
    <source>
        <dbReference type="EMBL" id="EMD31257.1"/>
    </source>
</evidence>
<reference evidence="2 3" key="1">
    <citation type="journal article" date="2012" name="Proc. Natl. Acad. Sci. U.S.A.">
        <title>Comparative genomics of Ceriporiopsis subvermispora and Phanerochaete chrysosporium provide insight into selective ligninolysis.</title>
        <authorList>
            <person name="Fernandez-Fueyo E."/>
            <person name="Ruiz-Duenas F.J."/>
            <person name="Ferreira P."/>
            <person name="Floudas D."/>
            <person name="Hibbett D.S."/>
            <person name="Canessa P."/>
            <person name="Larrondo L.F."/>
            <person name="James T.Y."/>
            <person name="Seelenfreund D."/>
            <person name="Lobos S."/>
            <person name="Polanco R."/>
            <person name="Tello M."/>
            <person name="Honda Y."/>
            <person name="Watanabe T."/>
            <person name="Watanabe T."/>
            <person name="Ryu J.S."/>
            <person name="Kubicek C.P."/>
            <person name="Schmoll M."/>
            <person name="Gaskell J."/>
            <person name="Hammel K.E."/>
            <person name="St John F.J."/>
            <person name="Vanden Wymelenberg A."/>
            <person name="Sabat G."/>
            <person name="Splinter BonDurant S."/>
            <person name="Syed K."/>
            <person name="Yadav J.S."/>
            <person name="Doddapaneni H."/>
            <person name="Subramanian V."/>
            <person name="Lavin J.L."/>
            <person name="Oguiza J.A."/>
            <person name="Perez G."/>
            <person name="Pisabarro A.G."/>
            <person name="Ramirez L."/>
            <person name="Santoyo F."/>
            <person name="Master E."/>
            <person name="Coutinho P.M."/>
            <person name="Henrissat B."/>
            <person name="Lombard V."/>
            <person name="Magnuson J.K."/>
            <person name="Kuees U."/>
            <person name="Hori C."/>
            <person name="Igarashi K."/>
            <person name="Samejima M."/>
            <person name="Held B.W."/>
            <person name="Barry K.W."/>
            <person name="LaButti K.M."/>
            <person name="Lapidus A."/>
            <person name="Lindquist E.A."/>
            <person name="Lucas S.M."/>
            <person name="Riley R."/>
            <person name="Salamov A.A."/>
            <person name="Hoffmeister D."/>
            <person name="Schwenk D."/>
            <person name="Hadar Y."/>
            <person name="Yarden O."/>
            <person name="de Vries R.P."/>
            <person name="Wiebenga A."/>
            <person name="Stenlid J."/>
            <person name="Eastwood D."/>
            <person name="Grigoriev I.V."/>
            <person name="Berka R.M."/>
            <person name="Blanchette R.A."/>
            <person name="Kersten P."/>
            <person name="Martinez A.T."/>
            <person name="Vicuna R."/>
            <person name="Cullen D."/>
        </authorList>
    </citation>
    <scope>NUCLEOTIDE SEQUENCE [LARGE SCALE GENOMIC DNA]</scope>
    <source>
        <strain evidence="2 3">B</strain>
    </source>
</reference>
<dbReference type="HOGENOM" id="CLU_631628_0_0_1"/>
<feature type="region of interest" description="Disordered" evidence="1">
    <location>
        <begin position="386"/>
        <end position="434"/>
    </location>
</feature>
<proteinExistence type="predicted"/>
<feature type="region of interest" description="Disordered" evidence="1">
    <location>
        <begin position="320"/>
        <end position="342"/>
    </location>
</feature>
<feature type="region of interest" description="Disordered" evidence="1">
    <location>
        <begin position="93"/>
        <end position="130"/>
    </location>
</feature>
<protein>
    <submittedName>
        <fullName evidence="2">Uncharacterized protein</fullName>
    </submittedName>
</protein>
<feature type="compositionally biased region" description="Basic residues" evidence="1">
    <location>
        <begin position="239"/>
        <end position="255"/>
    </location>
</feature>
<organism evidence="2 3">
    <name type="scientific">Ceriporiopsis subvermispora (strain B)</name>
    <name type="common">White-rot fungus</name>
    <name type="synonym">Gelatoporia subvermispora</name>
    <dbReference type="NCBI Taxonomy" id="914234"/>
    <lineage>
        <taxon>Eukaryota</taxon>
        <taxon>Fungi</taxon>
        <taxon>Dikarya</taxon>
        <taxon>Basidiomycota</taxon>
        <taxon>Agaricomycotina</taxon>
        <taxon>Agaricomycetes</taxon>
        <taxon>Polyporales</taxon>
        <taxon>Gelatoporiaceae</taxon>
        <taxon>Gelatoporia</taxon>
    </lineage>
</organism>
<accession>M2QZ92</accession>
<evidence type="ECO:0000313" key="3">
    <source>
        <dbReference type="Proteomes" id="UP000016930"/>
    </source>
</evidence>
<name>M2QZ92_CERS8</name>
<feature type="compositionally biased region" description="Basic and acidic residues" evidence="1">
    <location>
        <begin position="411"/>
        <end position="422"/>
    </location>
</feature>
<dbReference type="Proteomes" id="UP000016930">
    <property type="component" value="Unassembled WGS sequence"/>
</dbReference>